<organism evidence="3 5">
    <name type="scientific">Cryobacterium flavum</name>
    <dbReference type="NCBI Taxonomy" id="1424659"/>
    <lineage>
        <taxon>Bacteria</taxon>
        <taxon>Bacillati</taxon>
        <taxon>Actinomycetota</taxon>
        <taxon>Actinomycetes</taxon>
        <taxon>Micrococcales</taxon>
        <taxon>Microbacteriaceae</taxon>
        <taxon>Cryobacterium</taxon>
    </lineage>
</organism>
<evidence type="ECO:0000313" key="3">
    <source>
        <dbReference type="EMBL" id="SDM78451.1"/>
    </source>
</evidence>
<keyword evidence="6" id="KW-1185">Reference proteome</keyword>
<comment type="similarity">
    <text evidence="1 2">Belongs to the CutC family.</text>
</comment>
<name>A0A4R8VET9_9MICO</name>
<dbReference type="EMBL" id="FNIB01000002">
    <property type="protein sequence ID" value="SDM78451.1"/>
    <property type="molecule type" value="Genomic_DNA"/>
</dbReference>
<reference evidence="4 6" key="2">
    <citation type="submission" date="2019-03" db="EMBL/GenBank/DDBJ databases">
        <title>Genomics of glacier-inhabiting Cryobacterium strains.</title>
        <authorList>
            <person name="Liu Q."/>
            <person name="Xin Y.-H."/>
        </authorList>
    </citation>
    <scope>NUCLEOTIDE SEQUENCE [LARGE SCALE GENOMIC DNA]</scope>
    <source>
        <strain evidence="4 6">Hh8</strain>
    </source>
</reference>
<evidence type="ECO:0000313" key="4">
    <source>
        <dbReference type="EMBL" id="TFB81056.1"/>
    </source>
</evidence>
<dbReference type="PANTHER" id="PTHR12598:SF0">
    <property type="entry name" value="COPPER HOMEOSTASIS PROTEIN CUTC HOMOLOG"/>
    <property type="match status" value="1"/>
</dbReference>
<dbReference type="GO" id="GO:0005737">
    <property type="term" value="C:cytoplasm"/>
    <property type="evidence" value="ECO:0007669"/>
    <property type="project" value="UniProtKB-SubCell"/>
</dbReference>
<dbReference type="HAMAP" id="MF_00795">
    <property type="entry name" value="CutC"/>
    <property type="match status" value="1"/>
</dbReference>
<comment type="caution">
    <text evidence="2">Once thought to be involved in copper homeostasis, experiments in E.coli have shown this is not the case.</text>
</comment>
<sequence length="236" mass="24589">MHTLVEICIDDLDGALVAERAGADRVELCGNLIEGGTTPSIGLLRRVLDSVERIGVQVMVRPRGGNFVNSASELSVMQADIRAIRRDADGAAVRVGLVLGVLTRDNQIDQTAMRRLIAEAAELPVTFHKAFDDVNDLGAALEQLGELGVERVLTSGGQTTAFDGAGALRDLGRHGSAVRILAGGGVRAHNVAALVASTGVSEVHLRAQVASPLGTGTLATDFDIIRSVIGALARSN</sequence>
<dbReference type="InterPro" id="IPR005627">
    <property type="entry name" value="CutC-like"/>
</dbReference>
<dbReference type="PANTHER" id="PTHR12598">
    <property type="entry name" value="COPPER HOMEOSTASIS PROTEIN CUTC"/>
    <property type="match status" value="1"/>
</dbReference>
<evidence type="ECO:0000313" key="5">
    <source>
        <dbReference type="Proteomes" id="UP000199639"/>
    </source>
</evidence>
<dbReference type="EMBL" id="SOFD01000009">
    <property type="protein sequence ID" value="TFB81056.1"/>
    <property type="molecule type" value="Genomic_DNA"/>
</dbReference>
<dbReference type="STRING" id="1424659.SAMN05216368_102232"/>
<dbReference type="GO" id="GO:0005507">
    <property type="term" value="F:copper ion binding"/>
    <property type="evidence" value="ECO:0007669"/>
    <property type="project" value="TreeGrafter"/>
</dbReference>
<protein>
    <recommendedName>
        <fullName evidence="2">PF03932 family protein CutC</fullName>
    </recommendedName>
</protein>
<dbReference type="Gene3D" id="3.20.20.380">
    <property type="entry name" value="Copper homeostasis (CutC) domain"/>
    <property type="match status" value="1"/>
</dbReference>
<keyword evidence="2" id="KW-0963">Cytoplasm</keyword>
<evidence type="ECO:0000313" key="6">
    <source>
        <dbReference type="Proteomes" id="UP000298252"/>
    </source>
</evidence>
<comment type="subcellular location">
    <subcellularLocation>
        <location evidence="2">Cytoplasm</location>
    </subcellularLocation>
</comment>
<accession>A0A4R8VET9</accession>
<dbReference type="Proteomes" id="UP000199639">
    <property type="component" value="Unassembled WGS sequence"/>
</dbReference>
<dbReference type="SUPFAM" id="SSF110395">
    <property type="entry name" value="CutC-like"/>
    <property type="match status" value="1"/>
</dbReference>
<dbReference type="InterPro" id="IPR036822">
    <property type="entry name" value="CutC-like_dom_sf"/>
</dbReference>
<dbReference type="AlphaFoldDB" id="A0A4R8VET9"/>
<evidence type="ECO:0000256" key="2">
    <source>
        <dbReference type="HAMAP-Rule" id="MF_00795"/>
    </source>
</evidence>
<gene>
    <name evidence="2" type="primary">cutC</name>
    <name evidence="4" type="ORF">E3O21_04140</name>
    <name evidence="3" type="ORF">SAMN05216368_102232</name>
</gene>
<reference evidence="3 5" key="1">
    <citation type="submission" date="2016-10" db="EMBL/GenBank/DDBJ databases">
        <authorList>
            <person name="Varghese N."/>
            <person name="Submissions S."/>
        </authorList>
    </citation>
    <scope>NUCLEOTIDE SEQUENCE [LARGE SCALE GENOMIC DNA]</scope>
    <source>
        <strain evidence="3 5">CGMCC 1.11215</strain>
    </source>
</reference>
<dbReference type="Pfam" id="PF03932">
    <property type="entry name" value="CutC"/>
    <property type="match status" value="1"/>
</dbReference>
<dbReference type="RefSeq" id="WP_092339217.1">
    <property type="nucleotide sequence ID" value="NZ_FNIB01000002.1"/>
</dbReference>
<proteinExistence type="inferred from homology"/>
<dbReference type="Proteomes" id="UP000298252">
    <property type="component" value="Unassembled WGS sequence"/>
</dbReference>
<evidence type="ECO:0000256" key="1">
    <source>
        <dbReference type="ARBA" id="ARBA00007768"/>
    </source>
</evidence>